<accession>A0A159Z0D4</accession>
<dbReference type="KEGG" id="daa:AKL17_0086"/>
<feature type="chain" id="PRO_5007811951" evidence="4">
    <location>
        <begin position="24"/>
        <end position="329"/>
    </location>
</feature>
<dbReference type="GO" id="GO:0055085">
    <property type="term" value="P:transmembrane transport"/>
    <property type="evidence" value="ECO:0007669"/>
    <property type="project" value="InterPro"/>
</dbReference>
<dbReference type="NCBIfam" id="NF037995">
    <property type="entry name" value="TRAP_S1"/>
    <property type="match status" value="1"/>
</dbReference>
<feature type="signal peptide" evidence="4">
    <location>
        <begin position="1"/>
        <end position="23"/>
    </location>
</feature>
<dbReference type="Proteomes" id="UP000076128">
    <property type="component" value="Chromosome"/>
</dbReference>
<dbReference type="RefSeq" id="WP_066808482.1">
    <property type="nucleotide sequence ID" value="NZ_CP012661.1"/>
</dbReference>
<dbReference type="PANTHER" id="PTHR33376">
    <property type="match status" value="1"/>
</dbReference>
<dbReference type="OrthoDB" id="7822595at2"/>
<dbReference type="STRING" id="1335048.AKL17_0086"/>
<dbReference type="InterPro" id="IPR038404">
    <property type="entry name" value="TRAP_DctP_sf"/>
</dbReference>
<gene>
    <name evidence="5" type="ORF">AKL17_0086</name>
</gene>
<dbReference type="AlphaFoldDB" id="A0A159Z0D4"/>
<evidence type="ECO:0000256" key="4">
    <source>
        <dbReference type="SAM" id="SignalP"/>
    </source>
</evidence>
<evidence type="ECO:0000313" key="6">
    <source>
        <dbReference type="Proteomes" id="UP000076128"/>
    </source>
</evidence>
<dbReference type="Pfam" id="PF03480">
    <property type="entry name" value="DctP"/>
    <property type="match status" value="1"/>
</dbReference>
<dbReference type="InterPro" id="IPR018389">
    <property type="entry name" value="DctP_fam"/>
</dbReference>
<dbReference type="SUPFAM" id="SSF53850">
    <property type="entry name" value="Periplasmic binding protein-like II"/>
    <property type="match status" value="1"/>
</dbReference>
<evidence type="ECO:0000313" key="5">
    <source>
        <dbReference type="EMBL" id="AMY67348.1"/>
    </source>
</evidence>
<sequence length="329" mass="34417">MLRKTLTAALLAATALAPLAATAKDLKLADFQPPTHFVLEEGYKPFADTIAEKTGGEVTVTVYMGGELGPGPAEQYSRVVESVADIAFGLPGYTASNFPLTLLSELPGVIEPETGTARFQATSELLAGEYRRVVLLALWNNAPNLLMTASKPVNSLADVKGLKLRVPSRNAGLVVSAWGGTPVSMPASEIYNALQTGVIDGAMIDATALGAFKLDEVTNHITVGMDTTISNFFVIMNRDSFDGLSGEQQQVLQEAGRQLALDGNAAWMSRAESSVARFAAMPGKEVITLTAEAAAEFDAASAPVVDQVVAEVDGQGLPGSAYVAALKGE</sequence>
<keyword evidence="3" id="KW-0574">Periplasm</keyword>
<proteinExistence type="predicted"/>
<protein>
    <submittedName>
        <fullName evidence="5">TRAP dicarboxylate transporter-DctP subunit</fullName>
    </submittedName>
</protein>
<evidence type="ECO:0000256" key="3">
    <source>
        <dbReference type="ARBA" id="ARBA00022764"/>
    </source>
</evidence>
<keyword evidence="6" id="KW-1185">Reference proteome</keyword>
<name>A0A159Z0D4_9RHOB</name>
<dbReference type="GO" id="GO:0042597">
    <property type="term" value="C:periplasmic space"/>
    <property type="evidence" value="ECO:0007669"/>
    <property type="project" value="UniProtKB-SubCell"/>
</dbReference>
<organism evidence="5 6">
    <name type="scientific">Frigidibacter mobilis</name>
    <dbReference type="NCBI Taxonomy" id="1335048"/>
    <lineage>
        <taxon>Bacteria</taxon>
        <taxon>Pseudomonadati</taxon>
        <taxon>Pseudomonadota</taxon>
        <taxon>Alphaproteobacteria</taxon>
        <taxon>Rhodobacterales</taxon>
        <taxon>Paracoccaceae</taxon>
        <taxon>Frigidibacter</taxon>
    </lineage>
</organism>
<dbReference type="Gene3D" id="3.40.190.170">
    <property type="entry name" value="Bacterial extracellular solute-binding protein, family 7"/>
    <property type="match status" value="1"/>
</dbReference>
<keyword evidence="2 4" id="KW-0732">Signal</keyword>
<evidence type="ECO:0000256" key="2">
    <source>
        <dbReference type="ARBA" id="ARBA00022729"/>
    </source>
</evidence>
<dbReference type="CDD" id="cd13665">
    <property type="entry name" value="PBP2_TRAP_Dctp3_4"/>
    <property type="match status" value="1"/>
</dbReference>
<comment type="subcellular location">
    <subcellularLocation>
        <location evidence="1">Periplasm</location>
    </subcellularLocation>
</comment>
<evidence type="ECO:0000256" key="1">
    <source>
        <dbReference type="ARBA" id="ARBA00004418"/>
    </source>
</evidence>
<reference evidence="5 6" key="1">
    <citation type="submission" date="2015-09" db="EMBL/GenBank/DDBJ databases">
        <title>Complete genome sequence of Defluviimonas alba cai42t isolated from an oilfield in Xinjiang.</title>
        <authorList>
            <person name="Geng S."/>
            <person name="Pan X."/>
            <person name="Wu X."/>
        </authorList>
    </citation>
    <scope>NUCLEOTIDE SEQUENCE [LARGE SCALE GENOMIC DNA]</scope>
    <source>
        <strain evidence="6">cai42</strain>
    </source>
</reference>
<dbReference type="PANTHER" id="PTHR33376:SF15">
    <property type="entry name" value="BLL6794 PROTEIN"/>
    <property type="match status" value="1"/>
</dbReference>
<dbReference type="PATRIC" id="fig|1335048.3.peg.89"/>
<dbReference type="EMBL" id="CP012661">
    <property type="protein sequence ID" value="AMY67348.1"/>
    <property type="molecule type" value="Genomic_DNA"/>
</dbReference>